<gene>
    <name evidence="5" type="ORF">KYE46_04075</name>
</gene>
<proteinExistence type="predicted"/>
<evidence type="ECO:0000259" key="4">
    <source>
        <dbReference type="PROSITE" id="PS50931"/>
    </source>
</evidence>
<evidence type="ECO:0000256" key="2">
    <source>
        <dbReference type="ARBA" id="ARBA00023125"/>
    </source>
</evidence>
<sequence length="314" mass="34123">MNLQQIRTFRAIMTSSNMSDAANKLGRTQPAVSASLKALEDALGVTLFDRDGRKLSPRPEAHYLLSEAETMLAQSQRIAHTMQTMALGQAGSLSAVAMPGPASLLFPRFIAGILQGVDGLSLSLFARSSPQIEELAKAQSIDFGFGDAPQSPEGRSLFDCQVISAQCCVALHPGHPLAQRETVSLADLGGVALGTLHRGHALHRKLNAQMEMAGVSPHIFLESQTYLPILQFVEQGLCAAIVDPLTKAHIEASGQGASAIAVRPLSDRFRYRYGIYWPRFRAISTLAVEVRKKWEAEVWRMLTEMDSAPRAEDS</sequence>
<evidence type="ECO:0000313" key="5">
    <source>
        <dbReference type="EMBL" id="QXT40434.1"/>
    </source>
</evidence>
<evidence type="ECO:0000256" key="1">
    <source>
        <dbReference type="ARBA" id="ARBA00023015"/>
    </source>
</evidence>
<dbReference type="KEGG" id="gce:KYE46_04075"/>
<feature type="domain" description="HTH lysR-type" evidence="4">
    <location>
        <begin position="1"/>
        <end position="58"/>
    </location>
</feature>
<dbReference type="PANTHER" id="PTHR30427:SF1">
    <property type="entry name" value="TRANSCRIPTIONAL ACTIVATOR PROTEIN LYSR"/>
    <property type="match status" value="1"/>
</dbReference>
<evidence type="ECO:0000313" key="6">
    <source>
        <dbReference type="Proteomes" id="UP000825009"/>
    </source>
</evidence>
<dbReference type="PROSITE" id="PS50931">
    <property type="entry name" value="HTH_LYSR"/>
    <property type="match status" value="1"/>
</dbReference>
<dbReference type="Pfam" id="PF03466">
    <property type="entry name" value="LysR_substrate"/>
    <property type="match status" value="1"/>
</dbReference>
<keyword evidence="1" id="KW-0805">Transcription regulation</keyword>
<dbReference type="AlphaFoldDB" id="A0A8F6YAZ1"/>
<dbReference type="InterPro" id="IPR000847">
    <property type="entry name" value="LysR_HTH_N"/>
</dbReference>
<keyword evidence="3" id="KW-0804">Transcription</keyword>
<dbReference type="InterPro" id="IPR005119">
    <property type="entry name" value="LysR_subst-bd"/>
</dbReference>
<dbReference type="GO" id="GO:0003700">
    <property type="term" value="F:DNA-binding transcription factor activity"/>
    <property type="evidence" value="ECO:0007669"/>
    <property type="project" value="InterPro"/>
</dbReference>
<reference evidence="5 6" key="1">
    <citation type="submission" date="2021-07" db="EMBL/GenBank/DDBJ databases">
        <title>A novel Jannaschia species isolated from marine dinoflagellate Ceratoperidinium margalefii.</title>
        <authorList>
            <person name="Jiang Y."/>
            <person name="Li Z."/>
        </authorList>
    </citation>
    <scope>NUCLEOTIDE SEQUENCE [LARGE SCALE GENOMIC DNA]</scope>
    <source>
        <strain evidence="5 6">J12C1-MA-4</strain>
    </source>
</reference>
<organism evidence="5 6">
    <name type="scientific">Gymnodinialimonas ceratoperidinii</name>
    <dbReference type="NCBI Taxonomy" id="2856823"/>
    <lineage>
        <taxon>Bacteria</taxon>
        <taxon>Pseudomonadati</taxon>
        <taxon>Pseudomonadota</taxon>
        <taxon>Alphaproteobacteria</taxon>
        <taxon>Rhodobacterales</taxon>
        <taxon>Paracoccaceae</taxon>
        <taxon>Gymnodinialimonas</taxon>
    </lineage>
</organism>
<dbReference type="GO" id="GO:0043565">
    <property type="term" value="F:sequence-specific DNA binding"/>
    <property type="evidence" value="ECO:0007669"/>
    <property type="project" value="TreeGrafter"/>
</dbReference>
<accession>A0A8F6YAZ1</accession>
<keyword evidence="2" id="KW-0238">DNA-binding</keyword>
<dbReference type="Pfam" id="PF00126">
    <property type="entry name" value="HTH_1"/>
    <property type="match status" value="1"/>
</dbReference>
<name>A0A8F6YAZ1_9RHOB</name>
<dbReference type="GO" id="GO:0010628">
    <property type="term" value="P:positive regulation of gene expression"/>
    <property type="evidence" value="ECO:0007669"/>
    <property type="project" value="TreeGrafter"/>
</dbReference>
<dbReference type="EMBL" id="CP079194">
    <property type="protein sequence ID" value="QXT40434.1"/>
    <property type="molecule type" value="Genomic_DNA"/>
</dbReference>
<evidence type="ECO:0000256" key="3">
    <source>
        <dbReference type="ARBA" id="ARBA00023163"/>
    </source>
</evidence>
<keyword evidence="6" id="KW-1185">Reference proteome</keyword>
<protein>
    <submittedName>
        <fullName evidence="5">LysR family transcriptional regulator</fullName>
    </submittedName>
</protein>
<dbReference type="Proteomes" id="UP000825009">
    <property type="component" value="Chromosome"/>
</dbReference>
<dbReference type="PANTHER" id="PTHR30427">
    <property type="entry name" value="TRANSCRIPTIONAL ACTIVATOR PROTEIN LYSR"/>
    <property type="match status" value="1"/>
</dbReference>
<dbReference type="RefSeq" id="WP_219003651.1">
    <property type="nucleotide sequence ID" value="NZ_CP079194.1"/>
</dbReference>